<sequence>MCLTLQEIESDQLENVGAIGGYQNGKQPHQSRPLDNQQTESRALCISTIRIHTEYLSKTSRLSTANSAISSPTFPTIAAIENAASRKFSIFGGSNEVASNQQPRVPTICELQQHEIPAKYDRHHSRPQDADRTSAGSSNLPSQTIPNPRGNASAIMLRCGKELSQPAPQLSRSVEADSESDANSKLESDEELLKMFRKVEINIPLLDVIKQIPNYVKFLKGSVEVHSKHCQRNAEILESSLCTIGDCTFVDAMLDLGASINVMPTSIYKSLNFGDLEPTRMTIQLANRSVVQPLGVLEDVLVQ</sequence>
<dbReference type="EMBL" id="QJKJ01007848">
    <property type="protein sequence ID" value="RDX81714.1"/>
    <property type="molecule type" value="Genomic_DNA"/>
</dbReference>
<reference evidence="2" key="1">
    <citation type="submission" date="2018-05" db="EMBL/GenBank/DDBJ databases">
        <title>Draft genome of Mucuna pruriens seed.</title>
        <authorList>
            <person name="Nnadi N.E."/>
            <person name="Vos R."/>
            <person name="Hasami M.H."/>
            <person name="Devisetty U.K."/>
            <person name="Aguiy J.C."/>
        </authorList>
    </citation>
    <scope>NUCLEOTIDE SEQUENCE [LARGE SCALE GENOMIC DNA]</scope>
    <source>
        <strain evidence="2">JCA_2017</strain>
    </source>
</reference>
<dbReference type="Proteomes" id="UP000257109">
    <property type="component" value="Unassembled WGS sequence"/>
</dbReference>
<feature type="compositionally biased region" description="Basic and acidic residues" evidence="1">
    <location>
        <begin position="120"/>
        <end position="132"/>
    </location>
</feature>
<proteinExistence type="predicted"/>
<feature type="region of interest" description="Disordered" evidence="1">
    <location>
        <begin position="166"/>
        <end position="187"/>
    </location>
</feature>
<evidence type="ECO:0008006" key="4">
    <source>
        <dbReference type="Google" id="ProtNLM"/>
    </source>
</evidence>
<dbReference type="InterPro" id="IPR021109">
    <property type="entry name" value="Peptidase_aspartic_dom_sf"/>
</dbReference>
<feature type="non-terminal residue" evidence="2">
    <location>
        <position position="1"/>
    </location>
</feature>
<comment type="caution">
    <text evidence="2">The sequence shown here is derived from an EMBL/GenBank/DDBJ whole genome shotgun (WGS) entry which is preliminary data.</text>
</comment>
<feature type="region of interest" description="Disordered" evidence="1">
    <location>
        <begin position="120"/>
        <end position="151"/>
    </location>
</feature>
<accession>A0A371FTR5</accession>
<dbReference type="AlphaFoldDB" id="A0A371FTR5"/>
<name>A0A371FTR5_MUCPR</name>
<dbReference type="CDD" id="cd00303">
    <property type="entry name" value="retropepsin_like"/>
    <property type="match status" value="1"/>
</dbReference>
<evidence type="ECO:0000313" key="2">
    <source>
        <dbReference type="EMBL" id="RDX81714.1"/>
    </source>
</evidence>
<protein>
    <recommendedName>
        <fullName evidence="4">Aspartic peptidase DDI1-type domain-containing protein</fullName>
    </recommendedName>
</protein>
<dbReference type="PANTHER" id="PTHR33067">
    <property type="entry name" value="RNA-DIRECTED DNA POLYMERASE-RELATED"/>
    <property type="match status" value="1"/>
</dbReference>
<dbReference type="Gene3D" id="2.40.70.10">
    <property type="entry name" value="Acid Proteases"/>
    <property type="match status" value="1"/>
</dbReference>
<feature type="region of interest" description="Disordered" evidence="1">
    <location>
        <begin position="19"/>
        <end position="38"/>
    </location>
</feature>
<evidence type="ECO:0000256" key="1">
    <source>
        <dbReference type="SAM" id="MobiDB-lite"/>
    </source>
</evidence>
<organism evidence="2 3">
    <name type="scientific">Mucuna pruriens</name>
    <name type="common">Velvet bean</name>
    <name type="synonym">Dolichos pruriens</name>
    <dbReference type="NCBI Taxonomy" id="157652"/>
    <lineage>
        <taxon>Eukaryota</taxon>
        <taxon>Viridiplantae</taxon>
        <taxon>Streptophyta</taxon>
        <taxon>Embryophyta</taxon>
        <taxon>Tracheophyta</taxon>
        <taxon>Spermatophyta</taxon>
        <taxon>Magnoliopsida</taxon>
        <taxon>eudicotyledons</taxon>
        <taxon>Gunneridae</taxon>
        <taxon>Pentapetalae</taxon>
        <taxon>rosids</taxon>
        <taxon>fabids</taxon>
        <taxon>Fabales</taxon>
        <taxon>Fabaceae</taxon>
        <taxon>Papilionoideae</taxon>
        <taxon>50 kb inversion clade</taxon>
        <taxon>NPAAA clade</taxon>
        <taxon>indigoferoid/millettioid clade</taxon>
        <taxon>Phaseoleae</taxon>
        <taxon>Mucuna</taxon>
    </lineage>
</organism>
<gene>
    <name evidence="2" type="ORF">CR513_37567</name>
</gene>
<dbReference type="OrthoDB" id="778454at2759"/>
<feature type="compositionally biased region" description="Polar residues" evidence="1">
    <location>
        <begin position="24"/>
        <end position="38"/>
    </location>
</feature>
<feature type="compositionally biased region" description="Polar residues" evidence="1">
    <location>
        <begin position="134"/>
        <end position="146"/>
    </location>
</feature>
<evidence type="ECO:0000313" key="3">
    <source>
        <dbReference type="Proteomes" id="UP000257109"/>
    </source>
</evidence>
<keyword evidence="3" id="KW-1185">Reference proteome</keyword>